<protein>
    <submittedName>
        <fullName evidence="10">Drug resistance transporter, EmrB/QacA subfamily</fullName>
    </submittedName>
</protein>
<gene>
    <name evidence="10" type="ORF">SAMN05216251_11629</name>
</gene>
<dbReference type="InterPro" id="IPR036259">
    <property type="entry name" value="MFS_trans_sf"/>
</dbReference>
<feature type="domain" description="Major facilitator superfamily (MFS) profile" evidence="9">
    <location>
        <begin position="11"/>
        <end position="520"/>
    </location>
</feature>
<feature type="transmembrane region" description="Helical" evidence="8">
    <location>
        <begin position="222"/>
        <end position="244"/>
    </location>
</feature>
<feature type="transmembrane region" description="Helical" evidence="8">
    <location>
        <begin position="498"/>
        <end position="516"/>
    </location>
</feature>
<evidence type="ECO:0000256" key="7">
    <source>
        <dbReference type="ARBA" id="ARBA00023251"/>
    </source>
</evidence>
<keyword evidence="4 8" id="KW-0812">Transmembrane</keyword>
<dbReference type="GO" id="GO:0005886">
    <property type="term" value="C:plasma membrane"/>
    <property type="evidence" value="ECO:0007669"/>
    <property type="project" value="UniProtKB-SubCell"/>
</dbReference>
<dbReference type="PROSITE" id="PS50850">
    <property type="entry name" value="MFS"/>
    <property type="match status" value="1"/>
</dbReference>
<dbReference type="CDD" id="cd17321">
    <property type="entry name" value="MFS_MMR_MDR_like"/>
    <property type="match status" value="1"/>
</dbReference>
<evidence type="ECO:0000256" key="6">
    <source>
        <dbReference type="ARBA" id="ARBA00023136"/>
    </source>
</evidence>
<feature type="transmembrane region" description="Helical" evidence="8">
    <location>
        <begin position="302"/>
        <end position="323"/>
    </location>
</feature>
<feature type="transmembrane region" description="Helical" evidence="8">
    <location>
        <begin position="265"/>
        <end position="290"/>
    </location>
</feature>
<dbReference type="AlphaFoldDB" id="A0A1I2J4J4"/>
<feature type="transmembrane region" description="Helical" evidence="8">
    <location>
        <begin position="77"/>
        <end position="96"/>
    </location>
</feature>
<feature type="transmembrane region" description="Helical" evidence="8">
    <location>
        <begin position="330"/>
        <end position="347"/>
    </location>
</feature>
<feature type="transmembrane region" description="Helical" evidence="8">
    <location>
        <begin position="9"/>
        <end position="34"/>
    </location>
</feature>
<name>A0A1I2J4J4_9ACTN</name>
<keyword evidence="2" id="KW-0813">Transport</keyword>
<evidence type="ECO:0000256" key="2">
    <source>
        <dbReference type="ARBA" id="ARBA00022448"/>
    </source>
</evidence>
<dbReference type="NCBIfam" id="TIGR00711">
    <property type="entry name" value="efflux_EmrB"/>
    <property type="match status" value="1"/>
</dbReference>
<proteinExistence type="predicted"/>
<dbReference type="InterPro" id="IPR020846">
    <property type="entry name" value="MFS_dom"/>
</dbReference>
<dbReference type="InterPro" id="IPR011701">
    <property type="entry name" value="MFS"/>
</dbReference>
<dbReference type="GO" id="GO:0046677">
    <property type="term" value="P:response to antibiotic"/>
    <property type="evidence" value="ECO:0007669"/>
    <property type="project" value="UniProtKB-KW"/>
</dbReference>
<evidence type="ECO:0000313" key="11">
    <source>
        <dbReference type="Proteomes" id="UP000199323"/>
    </source>
</evidence>
<feature type="transmembrane region" description="Helical" evidence="8">
    <location>
        <begin position="46"/>
        <end position="65"/>
    </location>
</feature>
<dbReference type="Gene3D" id="1.20.1250.20">
    <property type="entry name" value="MFS general substrate transporter like domains"/>
    <property type="match status" value="1"/>
</dbReference>
<dbReference type="PANTHER" id="PTHR42718:SF42">
    <property type="entry name" value="EXPORT PROTEIN"/>
    <property type="match status" value="1"/>
</dbReference>
<keyword evidence="6 8" id="KW-0472">Membrane</keyword>
<evidence type="ECO:0000259" key="9">
    <source>
        <dbReference type="PROSITE" id="PS50850"/>
    </source>
</evidence>
<dbReference type="PANTHER" id="PTHR42718">
    <property type="entry name" value="MAJOR FACILITATOR SUPERFAMILY MULTIDRUG TRANSPORTER MFSC"/>
    <property type="match status" value="1"/>
</dbReference>
<evidence type="ECO:0000256" key="5">
    <source>
        <dbReference type="ARBA" id="ARBA00022989"/>
    </source>
</evidence>
<dbReference type="Gene3D" id="1.20.1720.10">
    <property type="entry name" value="Multidrug resistance protein D"/>
    <property type="match status" value="1"/>
</dbReference>
<dbReference type="Pfam" id="PF07690">
    <property type="entry name" value="MFS_1"/>
    <property type="match status" value="1"/>
</dbReference>
<dbReference type="GO" id="GO:0022857">
    <property type="term" value="F:transmembrane transporter activity"/>
    <property type="evidence" value="ECO:0007669"/>
    <property type="project" value="InterPro"/>
</dbReference>
<sequence>MNKWRGNPWVILTILSFGFFMTLLDLTIVNIAIPDMVDSIDASLDQILWVVNAYTLALAVLMITAGRLGDLMGKKNLFIGGVTLFTAASLACGLAQDPWQLIAFRAVQGFGAALLLPQTLSMIADVFPDEKRGVALGIWGTVAGLASVAGPSLGGLLVTKLSWRWIFFVNVPIGVLALIASFMFMPSAARTVKHRFDIPGVVLTTIALFLLAFGLIEGQKYSWNGAIWGTIAAGVVVLAIFLVYQRGQQENEPLVPFVLFKDRNFSVVNFVGIAVSFGVVGLLLPLTIYLQSVLGFSALKAGGVLVPMAIGSMLTAGPSGVIAEKFGGKYILMGGLIAYIGGVFWIIETVKVGQSWTGLIAPVVIIGAGMGCTFTPMATEVMRNVPPRLTGAASGVNNALRQVGSVMAGAVIGAVLQNQLASSLKDQAAQRAGAVPADFRGQFLRNFDDAGKHLEVGGQSSSAMKFPTSVPADVAHRIQDAAAAVFGHGFIDAMKPTMVVPMAVLAVGAIACLIIVGPNKEEAAAKAAAKEGAPAPDATAGAVDSAAVDSAADSGAASR</sequence>
<reference evidence="11" key="1">
    <citation type="submission" date="2016-10" db="EMBL/GenBank/DDBJ databases">
        <authorList>
            <person name="Varghese N."/>
            <person name="Submissions S."/>
        </authorList>
    </citation>
    <scope>NUCLEOTIDE SEQUENCE [LARGE SCALE GENOMIC DNA]</scope>
    <source>
        <strain evidence="11">CGMCC 4.3510</strain>
    </source>
</reference>
<feature type="transmembrane region" description="Helical" evidence="8">
    <location>
        <begin position="136"/>
        <end position="159"/>
    </location>
</feature>
<keyword evidence="5 8" id="KW-1133">Transmembrane helix</keyword>
<dbReference type="Proteomes" id="UP000199323">
    <property type="component" value="Unassembled WGS sequence"/>
</dbReference>
<dbReference type="SUPFAM" id="SSF103473">
    <property type="entry name" value="MFS general substrate transporter"/>
    <property type="match status" value="1"/>
</dbReference>
<dbReference type="PRINTS" id="PR01036">
    <property type="entry name" value="TCRTETB"/>
</dbReference>
<evidence type="ECO:0000256" key="8">
    <source>
        <dbReference type="SAM" id="Phobius"/>
    </source>
</evidence>
<dbReference type="InterPro" id="IPR004638">
    <property type="entry name" value="EmrB-like"/>
</dbReference>
<organism evidence="10 11">
    <name type="scientific">Actinacidiphila alni</name>
    <dbReference type="NCBI Taxonomy" id="380248"/>
    <lineage>
        <taxon>Bacteria</taxon>
        <taxon>Bacillati</taxon>
        <taxon>Actinomycetota</taxon>
        <taxon>Actinomycetes</taxon>
        <taxon>Kitasatosporales</taxon>
        <taxon>Streptomycetaceae</taxon>
        <taxon>Actinacidiphila</taxon>
    </lineage>
</organism>
<keyword evidence="11" id="KW-1185">Reference proteome</keyword>
<evidence type="ECO:0000256" key="4">
    <source>
        <dbReference type="ARBA" id="ARBA00022692"/>
    </source>
</evidence>
<evidence type="ECO:0000256" key="1">
    <source>
        <dbReference type="ARBA" id="ARBA00004651"/>
    </source>
</evidence>
<accession>A0A1I2J4J4</accession>
<comment type="subcellular location">
    <subcellularLocation>
        <location evidence="1">Cell membrane</location>
        <topology evidence="1">Multi-pass membrane protein</topology>
    </subcellularLocation>
</comment>
<evidence type="ECO:0000313" key="10">
    <source>
        <dbReference type="EMBL" id="SFF48948.1"/>
    </source>
</evidence>
<dbReference type="STRING" id="380248.SAMN05216251_11629"/>
<evidence type="ECO:0000256" key="3">
    <source>
        <dbReference type="ARBA" id="ARBA00022475"/>
    </source>
</evidence>
<feature type="transmembrane region" description="Helical" evidence="8">
    <location>
        <begin position="165"/>
        <end position="184"/>
    </location>
</feature>
<dbReference type="EMBL" id="FONG01000016">
    <property type="protein sequence ID" value="SFF48948.1"/>
    <property type="molecule type" value="Genomic_DNA"/>
</dbReference>
<keyword evidence="7" id="KW-0046">Antibiotic resistance</keyword>
<dbReference type="RefSeq" id="WP_245796281.1">
    <property type="nucleotide sequence ID" value="NZ_FONG01000016.1"/>
</dbReference>
<feature type="transmembrane region" description="Helical" evidence="8">
    <location>
        <begin position="359"/>
        <end position="378"/>
    </location>
</feature>
<feature type="transmembrane region" description="Helical" evidence="8">
    <location>
        <begin position="196"/>
        <end position="216"/>
    </location>
</feature>
<keyword evidence="3" id="KW-1003">Cell membrane</keyword>